<dbReference type="SUPFAM" id="SSF102215">
    <property type="entry name" value="Creatininase"/>
    <property type="match status" value="1"/>
</dbReference>
<organism evidence="6 7">
    <name type="scientific">Litorilinea aerophila</name>
    <dbReference type="NCBI Taxonomy" id="1204385"/>
    <lineage>
        <taxon>Bacteria</taxon>
        <taxon>Bacillati</taxon>
        <taxon>Chloroflexota</taxon>
        <taxon>Caldilineae</taxon>
        <taxon>Caldilineales</taxon>
        <taxon>Caldilineaceae</taxon>
        <taxon>Litorilinea</taxon>
    </lineage>
</organism>
<evidence type="ECO:0000256" key="3">
    <source>
        <dbReference type="ARBA" id="ARBA00022801"/>
    </source>
</evidence>
<dbReference type="GO" id="GO:0046872">
    <property type="term" value="F:metal ion binding"/>
    <property type="evidence" value="ECO:0007669"/>
    <property type="project" value="UniProtKB-KW"/>
</dbReference>
<dbReference type="Proteomes" id="UP000317371">
    <property type="component" value="Unassembled WGS sequence"/>
</dbReference>
<proteinExistence type="inferred from homology"/>
<evidence type="ECO:0000256" key="5">
    <source>
        <dbReference type="ARBA" id="ARBA00024029"/>
    </source>
</evidence>
<dbReference type="GO" id="GO:0009231">
    <property type="term" value="P:riboflavin biosynthetic process"/>
    <property type="evidence" value="ECO:0007669"/>
    <property type="project" value="TreeGrafter"/>
</dbReference>
<dbReference type="InParanoid" id="A0A540VID3"/>
<keyword evidence="2" id="KW-0479">Metal-binding</keyword>
<dbReference type="GO" id="GO:0016811">
    <property type="term" value="F:hydrolase activity, acting on carbon-nitrogen (but not peptide) bonds, in linear amides"/>
    <property type="evidence" value="ECO:0007669"/>
    <property type="project" value="TreeGrafter"/>
</dbReference>
<dbReference type="Pfam" id="PF02633">
    <property type="entry name" value="Creatininase"/>
    <property type="match status" value="1"/>
</dbReference>
<dbReference type="InterPro" id="IPR003785">
    <property type="entry name" value="Creatininase/forma_Hydrolase"/>
</dbReference>
<reference evidence="6 7" key="1">
    <citation type="submission" date="2019-06" db="EMBL/GenBank/DDBJ databases">
        <title>Genome sequence of Litorilinea aerophila BAA-2444.</title>
        <authorList>
            <person name="Maclea K.S."/>
            <person name="Maurais E.G."/>
            <person name="Iannazzi L.C."/>
        </authorList>
    </citation>
    <scope>NUCLEOTIDE SEQUENCE [LARGE SCALE GENOMIC DNA]</scope>
    <source>
        <strain evidence="6 7">ATCC BAA-2444</strain>
    </source>
</reference>
<keyword evidence="7" id="KW-1185">Reference proteome</keyword>
<dbReference type="PANTHER" id="PTHR35005">
    <property type="entry name" value="3-DEHYDRO-SCYLLO-INOSOSE HYDROLASE"/>
    <property type="match status" value="1"/>
</dbReference>
<dbReference type="EMBL" id="VIGC01000007">
    <property type="protein sequence ID" value="TQE96527.1"/>
    <property type="molecule type" value="Genomic_DNA"/>
</dbReference>
<comment type="caution">
    <text evidence="6">The sequence shown here is derived from an EMBL/GenBank/DDBJ whole genome shotgun (WGS) entry which is preliminary data.</text>
</comment>
<keyword evidence="3" id="KW-0378">Hydrolase</keyword>
<keyword evidence="4" id="KW-0862">Zinc</keyword>
<dbReference type="AlphaFoldDB" id="A0A540VID3"/>
<sequence>MRRPSTPARTFCPSNHHLLPHYKEQPVMSAATEYRYNRLTWAEMNEAIAMQKVVILPTGSTEQHGRHLPLDVDVFLAESVCLELGRRIPDKVLVLPPIAYGLNLHHIDFPGTIHIEPEVFIAFCLNITKSVAYHGFKKILIVNGHGSNTPLIDLVARKTVLETDSLCAAVNYISLAMEAFNQVKETAVMAHADEFETSLYLALAPERVQMDKAGKGDDVMGKYMSSDSMYTYPVRFNDYWGRWTNLGVHGDATKATAEKGQVILEAAVQALMEIVDEWRAWPIAPRSDQHTGPVQSHIRW</sequence>
<protein>
    <submittedName>
        <fullName evidence="6">Creatininase family protein</fullName>
    </submittedName>
</protein>
<dbReference type="OrthoDB" id="9801445at2"/>
<comment type="cofactor">
    <cofactor evidence="1">
        <name>Zn(2+)</name>
        <dbReference type="ChEBI" id="CHEBI:29105"/>
    </cofactor>
</comment>
<name>A0A540VID3_9CHLR</name>
<evidence type="ECO:0000256" key="2">
    <source>
        <dbReference type="ARBA" id="ARBA00022723"/>
    </source>
</evidence>
<dbReference type="Gene3D" id="3.40.50.10310">
    <property type="entry name" value="Creatininase"/>
    <property type="match status" value="1"/>
</dbReference>
<dbReference type="PANTHER" id="PTHR35005:SF1">
    <property type="entry name" value="2-AMINO-5-FORMYLAMINO-6-RIBOSYLAMINOPYRIMIDIN-4(3H)-ONE 5'-MONOPHOSPHATE DEFORMYLASE"/>
    <property type="match status" value="1"/>
</dbReference>
<evidence type="ECO:0000313" key="7">
    <source>
        <dbReference type="Proteomes" id="UP000317371"/>
    </source>
</evidence>
<dbReference type="InterPro" id="IPR024087">
    <property type="entry name" value="Creatininase-like_sf"/>
</dbReference>
<evidence type="ECO:0000256" key="1">
    <source>
        <dbReference type="ARBA" id="ARBA00001947"/>
    </source>
</evidence>
<comment type="similarity">
    <text evidence="5">Belongs to the creatininase superfamily.</text>
</comment>
<evidence type="ECO:0000256" key="4">
    <source>
        <dbReference type="ARBA" id="ARBA00022833"/>
    </source>
</evidence>
<gene>
    <name evidence="6" type="ORF">FKZ61_06435</name>
</gene>
<evidence type="ECO:0000313" key="6">
    <source>
        <dbReference type="EMBL" id="TQE96527.1"/>
    </source>
</evidence>
<accession>A0A540VID3</accession>